<feature type="domain" description="Alpha/beta hydrolase fold-3" evidence="3">
    <location>
        <begin position="210"/>
        <end position="348"/>
    </location>
</feature>
<proteinExistence type="predicted"/>
<dbReference type="GeneTree" id="ENSGT00940000163565"/>
<evidence type="ECO:0000256" key="1">
    <source>
        <dbReference type="ARBA" id="ARBA00022801"/>
    </source>
</evidence>
<dbReference type="KEGG" id="acs:100565869"/>
<dbReference type="InterPro" id="IPR013094">
    <property type="entry name" value="AB_hydrolase_3"/>
</dbReference>
<keyword evidence="2" id="KW-0812">Transmembrane</keyword>
<gene>
    <name evidence="4" type="primary">LOC100565869</name>
</gene>
<dbReference type="PANTHER" id="PTHR48081:SF32">
    <property type="entry name" value="ALPHA_BETA HYDROLASE FOLD-3 DOMAIN-CONTAINING PROTEIN"/>
    <property type="match status" value="1"/>
</dbReference>
<name>A0A803TKW7_ANOCA</name>
<dbReference type="GeneID" id="100565869"/>
<dbReference type="InParanoid" id="A0A803TKW7"/>
<organism evidence="4 5">
    <name type="scientific">Anolis carolinensis</name>
    <name type="common">Green anole</name>
    <name type="synonym">American chameleon</name>
    <dbReference type="NCBI Taxonomy" id="28377"/>
    <lineage>
        <taxon>Eukaryota</taxon>
        <taxon>Metazoa</taxon>
        <taxon>Chordata</taxon>
        <taxon>Craniata</taxon>
        <taxon>Vertebrata</taxon>
        <taxon>Euteleostomi</taxon>
        <taxon>Lepidosauria</taxon>
        <taxon>Squamata</taxon>
        <taxon>Bifurcata</taxon>
        <taxon>Unidentata</taxon>
        <taxon>Episquamata</taxon>
        <taxon>Toxicofera</taxon>
        <taxon>Iguania</taxon>
        <taxon>Dactyloidae</taxon>
        <taxon>Anolis</taxon>
    </lineage>
</organism>
<dbReference type="PANTHER" id="PTHR48081">
    <property type="entry name" value="AB HYDROLASE SUPERFAMILY PROTEIN C4A8.06C"/>
    <property type="match status" value="1"/>
</dbReference>
<keyword evidence="2" id="KW-0472">Membrane</keyword>
<dbReference type="InterPro" id="IPR029058">
    <property type="entry name" value="AB_hydrolase_fold"/>
</dbReference>
<feature type="transmembrane region" description="Helical" evidence="2">
    <location>
        <begin position="93"/>
        <end position="111"/>
    </location>
</feature>
<feature type="domain" description="Alpha/beta hydrolase fold-3" evidence="3">
    <location>
        <begin position="409"/>
        <end position="469"/>
    </location>
</feature>
<evidence type="ECO:0000313" key="4">
    <source>
        <dbReference type="Ensembl" id="ENSACAP00000035857.1"/>
    </source>
</evidence>
<keyword evidence="5" id="KW-1185">Reference proteome</keyword>
<evidence type="ECO:0000259" key="3">
    <source>
        <dbReference type="Pfam" id="PF07859"/>
    </source>
</evidence>
<dbReference type="GO" id="GO:0016787">
    <property type="term" value="F:hydrolase activity"/>
    <property type="evidence" value="ECO:0007669"/>
    <property type="project" value="UniProtKB-KW"/>
</dbReference>
<dbReference type="Proteomes" id="UP000001646">
    <property type="component" value="Unplaced"/>
</dbReference>
<dbReference type="Gene3D" id="3.40.50.1820">
    <property type="entry name" value="alpha/beta hydrolase"/>
    <property type="match status" value="1"/>
</dbReference>
<evidence type="ECO:0000256" key="2">
    <source>
        <dbReference type="SAM" id="Phobius"/>
    </source>
</evidence>
<sequence>MHLTMRLLEMDVLVIRIESLCHMLWGGESPFINVFRGWEGRLPNGYLSSRFLFPTWESVPRYCSSHSRLASRNSCLPPAAVLGFAAAGMEGLSALWLLLYLSVSVLCFYFGRAVHYLRTRTHIPAEINPSRKLLVLTVGMHFARRLAVFLEKVGLCHRYEAWRLFFKGIAPRKSSALITKDLDFDGVNVRVYWPRTLPAGNARGMVVVPGGFGLCGSIQAYERMSRYIARESNTVVVNVGFRLAPEHPCPAQIQDCCVATEHFLKNAADYGVDPARISIGGESSGASFSAAVCQVLAGKRLLPKLRAQILLYPYLQAVDFNLPSYQQNGSVPPLFRKFTLTHGTMYLTGKAIDVEGIISGNHIPEDLRAKYSKWVSADHVPDEFKARGYRPVEPAPFSNEQYESLKKGLDSLFSPLLAEDNVIRQLPETLLVTSEYDILRDDGILYRKRLLDNGVPVTWHHIEDSVHGMTSTIDFGLLEFPNARRSLQHVVLFLEGL</sequence>
<reference evidence="4" key="3">
    <citation type="submission" date="2025-09" db="UniProtKB">
        <authorList>
            <consortium name="Ensembl"/>
        </authorList>
    </citation>
    <scope>IDENTIFICATION</scope>
</reference>
<protein>
    <recommendedName>
        <fullName evidence="3">Alpha/beta hydrolase fold-3 domain-containing protein</fullName>
    </recommendedName>
</protein>
<dbReference type="OrthoDB" id="408631at2759"/>
<evidence type="ECO:0000313" key="5">
    <source>
        <dbReference type="Proteomes" id="UP000001646"/>
    </source>
</evidence>
<dbReference type="Ensembl" id="ENSACAT00000037904.1">
    <property type="protein sequence ID" value="ENSACAP00000035857.1"/>
    <property type="gene ID" value="ENSACAG00000035178.1"/>
</dbReference>
<reference evidence="4" key="2">
    <citation type="submission" date="2025-08" db="UniProtKB">
        <authorList>
            <consortium name="Ensembl"/>
        </authorList>
    </citation>
    <scope>IDENTIFICATION</scope>
</reference>
<dbReference type="InterPro" id="IPR050300">
    <property type="entry name" value="GDXG_lipolytic_enzyme"/>
</dbReference>
<dbReference type="Pfam" id="PF07859">
    <property type="entry name" value="Abhydrolase_3"/>
    <property type="match status" value="2"/>
</dbReference>
<keyword evidence="2" id="KW-1133">Transmembrane helix</keyword>
<accession>A0A803TKW7</accession>
<reference evidence="4" key="1">
    <citation type="submission" date="2009-12" db="EMBL/GenBank/DDBJ databases">
        <title>The Genome Sequence of Anolis carolinensis (Green Anole Lizard).</title>
        <authorList>
            <consortium name="The Genome Sequencing Platform"/>
            <person name="Di Palma F."/>
            <person name="Alfoldi J."/>
            <person name="Heiman D."/>
            <person name="Young S."/>
            <person name="Grabherr M."/>
            <person name="Johnson J."/>
            <person name="Lander E.S."/>
            <person name="Lindblad-Toh K."/>
        </authorList>
    </citation>
    <scope>NUCLEOTIDE SEQUENCE [LARGE SCALE GENOMIC DNA]</scope>
    <source>
        <strain evidence="4">JBL SC #1</strain>
    </source>
</reference>
<keyword evidence="1" id="KW-0378">Hydrolase</keyword>
<dbReference type="AlphaFoldDB" id="A0A803TKW7"/>
<dbReference type="SUPFAM" id="SSF53474">
    <property type="entry name" value="alpha/beta-Hydrolases"/>
    <property type="match status" value="1"/>
</dbReference>